<protein>
    <submittedName>
        <fullName evidence="7">MFS general substrate transporter</fullName>
    </submittedName>
</protein>
<sequence>ISLHGAGTNSRIFEIQTAAIRYELGDNHTYDFVEGTIPSKMYPGVDVVAWKDEPMYAYFDERHPESGFAAYHYLEEYLHDEGPYDGVIAFSQAGTMILTYLIHLAKQDPRDEMPFKFAIILSITHPPLDYQALQNGRVMAIDLEAAADIIPIPTAHIWGSRDEAANRVATTNTVCKADVRWVYVHSRGHEVPGAGIALSLFLATAEITIISTSLVTINEHLEGGEQSTWIITSYLLTFTGFLATWAKCSDAFGLKSALLSSLLLFIAFSGGCGAAQSIDQLIICRAFQGIGGSGVFSLGLFSLVRIVPPEKYDTASAVGSGVLTLALILGSLIGGGISSSGAWRWIFLFNVPAGGLAWILLCLLVPRNFARRVTTRRSDGLVRHAQSQLREFITHADSVGCLLLLAFSMLLVAALEEANVRYAWSSGIIIGFLAGSGVLLAAFLGWEWTLSTRKHMRMEPMLPWQLFKSRVVLGIVMSVTISLTYSASATSGFFLTGPAVTILYIELPQRFQAVNNFTAIEAGVRVLAFGAGSPVGAICCTILAGRLATPFVYLTLAGSVLQIVGAFLLSSVPATVDAWPGEYGYMALTGLGTGISIAALYMCLPIVVSESEQAIAMGLTLQARMLGASLGVAIVNSILVNYVKAHLPPTEAAADPSHLSGLPMDIQDTVRTEYATGYNHQMYTVGACGVAQLFAVVLMWKKDQVRFVRQVKVNRALGHETELDPGSLAT</sequence>
<feature type="transmembrane region" description="Helical" evidence="5">
    <location>
        <begin position="258"/>
        <end position="278"/>
    </location>
</feature>
<accession>A0A317WZE0</accession>
<dbReference type="GO" id="GO:0005886">
    <property type="term" value="C:plasma membrane"/>
    <property type="evidence" value="ECO:0007669"/>
    <property type="project" value="TreeGrafter"/>
</dbReference>
<dbReference type="Gene3D" id="1.20.1720.10">
    <property type="entry name" value="Multidrug resistance protein D"/>
    <property type="match status" value="1"/>
</dbReference>
<dbReference type="SUPFAM" id="SSF103473">
    <property type="entry name" value="MFS general substrate transporter"/>
    <property type="match status" value="1"/>
</dbReference>
<dbReference type="Proteomes" id="UP000246702">
    <property type="component" value="Unassembled WGS sequence"/>
</dbReference>
<feature type="transmembrane region" description="Helical" evidence="5">
    <location>
        <begin position="229"/>
        <end position="246"/>
    </location>
</feature>
<dbReference type="InterPro" id="IPR029058">
    <property type="entry name" value="AB_hydrolase_fold"/>
</dbReference>
<evidence type="ECO:0000256" key="1">
    <source>
        <dbReference type="ARBA" id="ARBA00004141"/>
    </source>
</evidence>
<dbReference type="STRING" id="1450535.A0A317WZE0"/>
<dbReference type="Pfam" id="PF03959">
    <property type="entry name" value="FSH1"/>
    <property type="match status" value="1"/>
</dbReference>
<keyword evidence="4 5" id="KW-0472">Membrane</keyword>
<dbReference type="OrthoDB" id="440553at2759"/>
<feature type="transmembrane region" description="Helical" evidence="5">
    <location>
        <begin position="290"/>
        <end position="308"/>
    </location>
</feature>
<dbReference type="GeneID" id="37110132"/>
<proteinExistence type="predicted"/>
<reference evidence="7 8" key="1">
    <citation type="submission" date="2016-12" db="EMBL/GenBank/DDBJ databases">
        <title>The genomes of Aspergillus section Nigri reveals drivers in fungal speciation.</title>
        <authorList>
            <consortium name="DOE Joint Genome Institute"/>
            <person name="Vesth T.C."/>
            <person name="Nybo J."/>
            <person name="Theobald S."/>
            <person name="Brandl J."/>
            <person name="Frisvad J.C."/>
            <person name="Nielsen K.F."/>
            <person name="Lyhne E.K."/>
            <person name="Kogle M.E."/>
            <person name="Kuo A."/>
            <person name="Riley R."/>
            <person name="Clum A."/>
            <person name="Nolan M."/>
            <person name="Lipzen A."/>
            <person name="Salamov A."/>
            <person name="Henrissat B."/>
            <person name="Wiebenga A."/>
            <person name="De Vries R.P."/>
            <person name="Grigoriev I.V."/>
            <person name="Mortensen U.H."/>
            <person name="Andersen M.R."/>
            <person name="Baker S.E."/>
        </authorList>
    </citation>
    <scope>NUCLEOTIDE SEQUENCE [LARGE SCALE GENOMIC DNA]</scope>
    <source>
        <strain evidence="7 8">CBS 115572</strain>
    </source>
</reference>
<evidence type="ECO:0000259" key="6">
    <source>
        <dbReference type="PROSITE" id="PS50850"/>
    </source>
</evidence>
<comment type="caution">
    <text evidence="7">The sequence shown here is derived from an EMBL/GenBank/DDBJ whole genome shotgun (WGS) entry which is preliminary data.</text>
</comment>
<feature type="transmembrane region" description="Helical" evidence="5">
    <location>
        <begin position="343"/>
        <end position="366"/>
    </location>
</feature>
<evidence type="ECO:0000313" key="7">
    <source>
        <dbReference type="EMBL" id="PWY91351.1"/>
    </source>
</evidence>
<dbReference type="PANTHER" id="PTHR23501:SF43">
    <property type="entry name" value="MULTIDRUG TRANSPORTER, PUTATIVE (AFU_ORTHOLOGUE AFUA_6G03040)-RELATED"/>
    <property type="match status" value="1"/>
</dbReference>
<dbReference type="Pfam" id="PF07690">
    <property type="entry name" value="MFS_1"/>
    <property type="match status" value="1"/>
</dbReference>
<evidence type="ECO:0000313" key="8">
    <source>
        <dbReference type="Proteomes" id="UP000246702"/>
    </source>
</evidence>
<feature type="transmembrane region" description="Helical" evidence="5">
    <location>
        <begin position="427"/>
        <end position="450"/>
    </location>
</feature>
<dbReference type="SUPFAM" id="SSF53474">
    <property type="entry name" value="alpha/beta-Hydrolases"/>
    <property type="match status" value="1"/>
</dbReference>
<feature type="transmembrane region" description="Helical" evidence="5">
    <location>
        <begin position="471"/>
        <end position="504"/>
    </location>
</feature>
<evidence type="ECO:0000256" key="4">
    <source>
        <dbReference type="ARBA" id="ARBA00023136"/>
    </source>
</evidence>
<dbReference type="EMBL" id="MSFK01000009">
    <property type="protein sequence ID" value="PWY91351.1"/>
    <property type="molecule type" value="Genomic_DNA"/>
</dbReference>
<feature type="transmembrane region" description="Helical" evidence="5">
    <location>
        <begin position="315"/>
        <end position="337"/>
    </location>
</feature>
<evidence type="ECO:0000256" key="2">
    <source>
        <dbReference type="ARBA" id="ARBA00022692"/>
    </source>
</evidence>
<dbReference type="Gene3D" id="3.40.50.1820">
    <property type="entry name" value="alpha/beta hydrolase"/>
    <property type="match status" value="1"/>
</dbReference>
<evidence type="ECO:0000256" key="5">
    <source>
        <dbReference type="SAM" id="Phobius"/>
    </source>
</evidence>
<dbReference type="InterPro" id="IPR011701">
    <property type="entry name" value="MFS"/>
</dbReference>
<keyword evidence="2 5" id="KW-0812">Transmembrane</keyword>
<name>A0A317WZE0_9EURO</name>
<feature type="non-terminal residue" evidence="7">
    <location>
        <position position="1"/>
    </location>
</feature>
<organism evidence="7 8">
    <name type="scientific">Aspergillus sclerotioniger CBS 115572</name>
    <dbReference type="NCBI Taxonomy" id="1450535"/>
    <lineage>
        <taxon>Eukaryota</taxon>
        <taxon>Fungi</taxon>
        <taxon>Dikarya</taxon>
        <taxon>Ascomycota</taxon>
        <taxon>Pezizomycotina</taxon>
        <taxon>Eurotiomycetes</taxon>
        <taxon>Eurotiomycetidae</taxon>
        <taxon>Eurotiales</taxon>
        <taxon>Aspergillaceae</taxon>
        <taxon>Aspergillus</taxon>
        <taxon>Aspergillus subgen. Circumdati</taxon>
    </lineage>
</organism>
<dbReference type="InterPro" id="IPR005645">
    <property type="entry name" value="FSH-like_dom"/>
</dbReference>
<feature type="transmembrane region" description="Helical" evidence="5">
    <location>
        <begin position="551"/>
        <end position="571"/>
    </location>
</feature>
<keyword evidence="8" id="KW-1185">Reference proteome</keyword>
<gene>
    <name evidence="7" type="ORF">BO94DRAFT_462797</name>
</gene>
<feature type="transmembrane region" description="Helical" evidence="5">
    <location>
        <begin position="583"/>
        <end position="604"/>
    </location>
</feature>
<feature type="transmembrane region" description="Helical" evidence="5">
    <location>
        <begin position="392"/>
        <end position="415"/>
    </location>
</feature>
<feature type="transmembrane region" description="Helical" evidence="5">
    <location>
        <begin position="625"/>
        <end position="643"/>
    </location>
</feature>
<dbReference type="InterPro" id="IPR036259">
    <property type="entry name" value="MFS_trans_sf"/>
</dbReference>
<dbReference type="GO" id="GO:0022857">
    <property type="term" value="F:transmembrane transporter activity"/>
    <property type="evidence" value="ECO:0007669"/>
    <property type="project" value="InterPro"/>
</dbReference>
<dbReference type="PROSITE" id="PS50850">
    <property type="entry name" value="MFS"/>
    <property type="match status" value="1"/>
</dbReference>
<feature type="transmembrane region" description="Helical" evidence="5">
    <location>
        <begin position="682"/>
        <end position="700"/>
    </location>
</feature>
<feature type="domain" description="Major facilitator superfamily (MFS) profile" evidence="6">
    <location>
        <begin position="192"/>
        <end position="704"/>
    </location>
</feature>
<comment type="subcellular location">
    <subcellularLocation>
        <location evidence="1">Membrane</location>
        <topology evidence="1">Multi-pass membrane protein</topology>
    </subcellularLocation>
</comment>
<dbReference type="RefSeq" id="XP_025469079.1">
    <property type="nucleotide sequence ID" value="XM_025607989.1"/>
</dbReference>
<keyword evidence="3 5" id="KW-1133">Transmembrane helix</keyword>
<feature type="transmembrane region" description="Helical" evidence="5">
    <location>
        <begin position="196"/>
        <end position="217"/>
    </location>
</feature>
<dbReference type="AlphaFoldDB" id="A0A317WZE0"/>
<dbReference type="PANTHER" id="PTHR23501">
    <property type="entry name" value="MAJOR FACILITATOR SUPERFAMILY"/>
    <property type="match status" value="1"/>
</dbReference>
<feature type="transmembrane region" description="Helical" evidence="5">
    <location>
        <begin position="524"/>
        <end position="544"/>
    </location>
</feature>
<dbReference type="InterPro" id="IPR020846">
    <property type="entry name" value="MFS_dom"/>
</dbReference>
<evidence type="ECO:0000256" key="3">
    <source>
        <dbReference type="ARBA" id="ARBA00022989"/>
    </source>
</evidence>